<dbReference type="RefSeq" id="WP_092569529.1">
    <property type="nucleotide sequence ID" value="NZ_CALUDV010000012.1"/>
</dbReference>
<keyword evidence="1" id="KW-0472">Membrane</keyword>
<sequence>MNIIWIALPLTCLIISASLFLYKKTLMDYVGAQHFQVILLFSVTLFIYGLLGLAIFFYQQLIFLLIWLLFMLLLLGFIYYVFKKLHLEHQQNQKNEHQ</sequence>
<feature type="transmembrane region" description="Helical" evidence="1">
    <location>
        <begin position="6"/>
        <end position="22"/>
    </location>
</feature>
<protein>
    <submittedName>
        <fullName evidence="2">Uncharacterized protein</fullName>
    </submittedName>
</protein>
<name>A0A1H8YVA5_9LACT</name>
<feature type="transmembrane region" description="Helical" evidence="1">
    <location>
        <begin position="34"/>
        <end position="58"/>
    </location>
</feature>
<accession>A0A1H8YVA5</accession>
<keyword evidence="3" id="KW-1185">Reference proteome</keyword>
<evidence type="ECO:0000313" key="2">
    <source>
        <dbReference type="EMBL" id="SEP56056.1"/>
    </source>
</evidence>
<keyword evidence="1" id="KW-0812">Transmembrane</keyword>
<evidence type="ECO:0000313" key="3">
    <source>
        <dbReference type="Proteomes" id="UP000198833"/>
    </source>
</evidence>
<dbReference type="Proteomes" id="UP000198833">
    <property type="component" value="Unassembled WGS sequence"/>
</dbReference>
<evidence type="ECO:0000256" key="1">
    <source>
        <dbReference type="SAM" id="Phobius"/>
    </source>
</evidence>
<dbReference type="EMBL" id="FOEN01000001">
    <property type="protein sequence ID" value="SEP56056.1"/>
    <property type="molecule type" value="Genomic_DNA"/>
</dbReference>
<organism evidence="2 3">
    <name type="scientific">Ignavigranum ruoffiae</name>
    <dbReference type="NCBI Taxonomy" id="89093"/>
    <lineage>
        <taxon>Bacteria</taxon>
        <taxon>Bacillati</taxon>
        <taxon>Bacillota</taxon>
        <taxon>Bacilli</taxon>
        <taxon>Lactobacillales</taxon>
        <taxon>Aerococcaceae</taxon>
        <taxon>Ignavigranum</taxon>
    </lineage>
</organism>
<feature type="transmembrane region" description="Helical" evidence="1">
    <location>
        <begin position="64"/>
        <end position="82"/>
    </location>
</feature>
<proteinExistence type="predicted"/>
<dbReference type="AlphaFoldDB" id="A0A1H8YVA5"/>
<reference evidence="2 3" key="1">
    <citation type="submission" date="2016-10" db="EMBL/GenBank/DDBJ databases">
        <authorList>
            <person name="de Groot N.N."/>
        </authorList>
    </citation>
    <scope>NUCLEOTIDE SEQUENCE [LARGE SCALE GENOMIC DNA]</scope>
    <source>
        <strain evidence="2 3">DSM 15695</strain>
    </source>
</reference>
<gene>
    <name evidence="2" type="ORF">SAMN04488558_10124</name>
</gene>
<keyword evidence="1" id="KW-1133">Transmembrane helix</keyword>